<dbReference type="Proteomes" id="UP000287188">
    <property type="component" value="Unassembled WGS sequence"/>
</dbReference>
<dbReference type="EMBL" id="BIFS01000002">
    <property type="protein sequence ID" value="GCE23138.1"/>
    <property type="molecule type" value="Genomic_DNA"/>
</dbReference>
<reference evidence="2" key="1">
    <citation type="submission" date="2018-12" db="EMBL/GenBank/DDBJ databases">
        <title>Tengunoibacter tsumagoiensis gen. nov., sp. nov., Dictyobacter kobayashii sp. nov., D. alpinus sp. nov., and D. joshuensis sp. nov. and description of Dictyobacteraceae fam. nov. within the order Ktedonobacterales isolated from Tengu-no-mugimeshi.</title>
        <authorList>
            <person name="Wang C.M."/>
            <person name="Zheng Y."/>
            <person name="Sakai Y."/>
            <person name="Toyoda A."/>
            <person name="Minakuchi Y."/>
            <person name="Abe K."/>
            <person name="Yokota A."/>
            <person name="Yabe S."/>
        </authorList>
    </citation>
    <scope>NUCLEOTIDE SEQUENCE [LARGE SCALE GENOMIC DNA]</scope>
    <source>
        <strain evidence="2">Uno11</strain>
    </source>
</reference>
<proteinExistence type="predicted"/>
<protein>
    <submittedName>
        <fullName evidence="1">Uncharacterized protein</fullName>
    </submittedName>
</protein>
<dbReference type="OrthoDB" id="1150977at2"/>
<dbReference type="AlphaFoldDB" id="A0A402AVK7"/>
<dbReference type="RefSeq" id="WP_126556617.1">
    <property type="nucleotide sequence ID" value="NZ_BIFS01000002.1"/>
</dbReference>
<accession>A0A402AVK7</accession>
<evidence type="ECO:0000313" key="1">
    <source>
        <dbReference type="EMBL" id="GCE23138.1"/>
    </source>
</evidence>
<organism evidence="1 2">
    <name type="scientific">Dictyobacter kobayashii</name>
    <dbReference type="NCBI Taxonomy" id="2014872"/>
    <lineage>
        <taxon>Bacteria</taxon>
        <taxon>Bacillati</taxon>
        <taxon>Chloroflexota</taxon>
        <taxon>Ktedonobacteria</taxon>
        <taxon>Ktedonobacterales</taxon>
        <taxon>Dictyobacteraceae</taxon>
        <taxon>Dictyobacter</taxon>
    </lineage>
</organism>
<evidence type="ECO:0000313" key="2">
    <source>
        <dbReference type="Proteomes" id="UP000287188"/>
    </source>
</evidence>
<sequence>MMADYSCPPFWPMDNVDEGLIEPESLSLQQETINLLHNWVDRYDVILNMETPIASGFETPESELA</sequence>
<name>A0A402AVK7_9CHLR</name>
<comment type="caution">
    <text evidence="1">The sequence shown here is derived from an EMBL/GenBank/DDBJ whole genome shotgun (WGS) entry which is preliminary data.</text>
</comment>
<keyword evidence="2" id="KW-1185">Reference proteome</keyword>
<gene>
    <name evidence="1" type="ORF">KDK_69380</name>
</gene>